<accession>U6F313</accession>
<reference evidence="1" key="1">
    <citation type="submission" date="2013-09" db="EMBL/GenBank/DDBJ databases">
        <title>Draft Genome Sequence of five Lactobacillus helveticus strains CIRM-BIA 101T, 103, 104, 951 and 953 isolated from milk product.</title>
        <authorList>
            <person name="Valence F."/>
            <person name="Chuat V."/>
            <person name="Ma L."/>
            <person name="Creno S."/>
            <person name="Falentin H."/>
            <person name="Lortal S."/>
            <person name="Bizet C."/>
            <person name="Clermont D."/>
            <person name="Loux V."/>
            <person name="Bouchier C."/>
            <person name="Cousin S."/>
        </authorList>
    </citation>
    <scope>NUCLEOTIDE SEQUENCE [LARGE SCALE GENOMIC DNA]</scope>
    <source>
        <strain evidence="1">CIRM-BIA 951</strain>
    </source>
</reference>
<comment type="caution">
    <text evidence="1">The sequence shown here is derived from an EMBL/GenBank/DDBJ whole genome shotgun (WGS) entry which is preliminary data.</text>
</comment>
<proteinExistence type="predicted"/>
<dbReference type="Proteomes" id="UP000017248">
    <property type="component" value="Unassembled WGS sequence"/>
</dbReference>
<keyword evidence="2" id="KW-1185">Reference proteome</keyword>
<dbReference type="EMBL" id="CBUK010000064">
    <property type="protein sequence ID" value="CDI58341.1"/>
    <property type="molecule type" value="Genomic_DNA"/>
</dbReference>
<evidence type="ECO:0000313" key="1">
    <source>
        <dbReference type="EMBL" id="CDI58341.1"/>
    </source>
</evidence>
<sequence>MANELHRHFSAGVVHVDQTYLSKIDFTNR</sequence>
<protein>
    <submittedName>
        <fullName evidence="1">Uncharacterized protein</fullName>
    </submittedName>
</protein>
<evidence type="ECO:0000313" key="2">
    <source>
        <dbReference type="Proteomes" id="UP000017248"/>
    </source>
</evidence>
<dbReference type="HOGENOM" id="CLU_3409563_0_0_9"/>
<dbReference type="AlphaFoldDB" id="U6F313"/>
<gene>
    <name evidence="1" type="ORF">LHCIRMBIA951_01081</name>
</gene>
<organism evidence="1 2">
    <name type="scientific">Lactobacillus helveticus CIRM-BIA 951</name>
    <dbReference type="NCBI Taxonomy" id="1226334"/>
    <lineage>
        <taxon>Bacteria</taxon>
        <taxon>Bacillati</taxon>
        <taxon>Bacillota</taxon>
        <taxon>Bacilli</taxon>
        <taxon>Lactobacillales</taxon>
        <taxon>Lactobacillaceae</taxon>
        <taxon>Lactobacillus</taxon>
    </lineage>
</organism>
<name>U6F313_LACHE</name>